<evidence type="ECO:0000313" key="3">
    <source>
        <dbReference type="Proteomes" id="UP000095439"/>
    </source>
</evidence>
<sequence>MLRMKKVLKGIIRGLDHIVNFIALSLILAAMFLSGYMLWDSHQVYQTADAKNYEAYIPTEKNTKSFEELQKINPDVIGWIRVNDTNINYPLVQTDNDDTYMNTDAEGNYSLSGAIFLHCANKPDFSDFDNIIYGHHMEKHMMFGDIGEFTKEQYFNEHPYGNLFFDGKDHGIEFYALMQVDAYNETIFNVCLDTPEAKQEYLQEIENNVLYKRDMNITEDDHLVLLTTCTSDMTNGRNILVGRLTDQIYPEKEKAKNVGTGIDELKNAVGKVPVIVWFILIVLVLMLIARQIEKKRNKKKEGEGEA</sequence>
<accession>A0A173XE10</accession>
<dbReference type="InterPro" id="IPR009835">
    <property type="entry name" value="SrtB"/>
</dbReference>
<keyword evidence="1" id="KW-1133">Transmembrane helix</keyword>
<dbReference type="EMBL" id="CYYY01000002">
    <property type="protein sequence ID" value="CUN50052.1"/>
    <property type="molecule type" value="Genomic_DNA"/>
</dbReference>
<dbReference type="RefSeq" id="WP_055180603.1">
    <property type="nucleotide sequence ID" value="NZ_CABIWY010000002.1"/>
</dbReference>
<dbReference type="AlphaFoldDB" id="A0A173XE10"/>
<dbReference type="Gene3D" id="2.40.260.10">
    <property type="entry name" value="Sortase"/>
    <property type="match status" value="1"/>
</dbReference>
<evidence type="ECO:0000256" key="1">
    <source>
        <dbReference type="SAM" id="Phobius"/>
    </source>
</evidence>
<evidence type="ECO:0000313" key="2">
    <source>
        <dbReference type="EMBL" id="CUN50052.1"/>
    </source>
</evidence>
<feature type="transmembrane region" description="Helical" evidence="1">
    <location>
        <begin position="272"/>
        <end position="289"/>
    </location>
</feature>
<dbReference type="InterPro" id="IPR023365">
    <property type="entry name" value="Sortase_dom-sf"/>
</dbReference>
<organism evidence="2 3">
    <name type="scientific">Dorea longicatena</name>
    <dbReference type="NCBI Taxonomy" id="88431"/>
    <lineage>
        <taxon>Bacteria</taxon>
        <taxon>Bacillati</taxon>
        <taxon>Bacillota</taxon>
        <taxon>Clostridia</taxon>
        <taxon>Lachnospirales</taxon>
        <taxon>Lachnospiraceae</taxon>
        <taxon>Dorea</taxon>
    </lineage>
</organism>
<protein>
    <submittedName>
        <fullName evidence="2">Sortase (Surface protein transpeptidase)</fullName>
    </submittedName>
</protein>
<gene>
    <name evidence="2" type="ORF">ERS852423_00632</name>
</gene>
<dbReference type="SUPFAM" id="SSF63817">
    <property type="entry name" value="Sortase"/>
    <property type="match status" value="1"/>
</dbReference>
<dbReference type="NCBIfam" id="TIGR03064">
    <property type="entry name" value="sortase_srtB"/>
    <property type="match status" value="1"/>
</dbReference>
<reference evidence="2 3" key="1">
    <citation type="submission" date="2015-09" db="EMBL/GenBank/DDBJ databases">
        <authorList>
            <consortium name="Pathogen Informatics"/>
        </authorList>
    </citation>
    <scope>NUCLEOTIDE SEQUENCE [LARGE SCALE GENOMIC DNA]</scope>
    <source>
        <strain evidence="2 3">2789STDY5608866</strain>
    </source>
</reference>
<dbReference type="Proteomes" id="UP000095439">
    <property type="component" value="Unassembled WGS sequence"/>
</dbReference>
<keyword evidence="1" id="KW-0472">Membrane</keyword>
<keyword evidence="1" id="KW-0812">Transmembrane</keyword>
<name>A0A173XE10_9FIRM</name>
<dbReference type="CDD" id="cd05826">
    <property type="entry name" value="Sortase_B"/>
    <property type="match status" value="1"/>
</dbReference>
<feature type="transmembrane region" description="Helical" evidence="1">
    <location>
        <begin position="21"/>
        <end position="39"/>
    </location>
</feature>
<proteinExistence type="predicted"/>